<feature type="non-terminal residue" evidence="2">
    <location>
        <position position="104"/>
    </location>
</feature>
<proteinExistence type="predicted"/>
<dbReference type="EMBL" id="LN724136">
    <property type="protein sequence ID" value="CEP10479.1"/>
    <property type="molecule type" value="Genomic_DNA"/>
</dbReference>
<evidence type="ECO:0000313" key="2">
    <source>
        <dbReference type="EMBL" id="CEP10479.1"/>
    </source>
</evidence>
<protein>
    <submittedName>
        <fullName evidence="2">Uncharacterized protein</fullName>
    </submittedName>
</protein>
<feature type="region of interest" description="Disordered" evidence="1">
    <location>
        <begin position="1"/>
        <end position="22"/>
    </location>
</feature>
<accession>A0A0B7N619</accession>
<evidence type="ECO:0000313" key="3">
    <source>
        <dbReference type="Proteomes" id="UP000054107"/>
    </source>
</evidence>
<name>A0A0B7N619_9FUNG</name>
<dbReference type="Proteomes" id="UP000054107">
    <property type="component" value="Unassembled WGS sequence"/>
</dbReference>
<dbReference type="AlphaFoldDB" id="A0A0B7N619"/>
<sequence length="104" mass="11920">MEEQISSEAFNEEDESSSEISKGGFLDQYFKSIQNGIEPKNPYTNKATYWIQPPVPNVSSFSKAAKHPEWFYYPKVFLWMPHALMDPSASEPNIKEKLKCPTEG</sequence>
<gene>
    <name evidence="2" type="primary">PARPA_04165.1 scaffold 11831</name>
</gene>
<evidence type="ECO:0000256" key="1">
    <source>
        <dbReference type="SAM" id="MobiDB-lite"/>
    </source>
</evidence>
<reference evidence="2 3" key="1">
    <citation type="submission" date="2014-09" db="EMBL/GenBank/DDBJ databases">
        <authorList>
            <person name="Ellenberger Sabrina"/>
        </authorList>
    </citation>
    <scope>NUCLEOTIDE SEQUENCE [LARGE SCALE GENOMIC DNA]</scope>
    <source>
        <strain evidence="2 3">CBS 412.66</strain>
    </source>
</reference>
<keyword evidence="3" id="KW-1185">Reference proteome</keyword>
<organism evidence="2 3">
    <name type="scientific">Parasitella parasitica</name>
    <dbReference type="NCBI Taxonomy" id="35722"/>
    <lineage>
        <taxon>Eukaryota</taxon>
        <taxon>Fungi</taxon>
        <taxon>Fungi incertae sedis</taxon>
        <taxon>Mucoromycota</taxon>
        <taxon>Mucoromycotina</taxon>
        <taxon>Mucoromycetes</taxon>
        <taxon>Mucorales</taxon>
        <taxon>Mucorineae</taxon>
        <taxon>Mucoraceae</taxon>
        <taxon>Parasitella</taxon>
    </lineage>
</organism>
<feature type="compositionally biased region" description="Acidic residues" evidence="1">
    <location>
        <begin position="1"/>
        <end position="17"/>
    </location>
</feature>